<evidence type="ECO:0000256" key="4">
    <source>
        <dbReference type="ARBA" id="ARBA00048267"/>
    </source>
</evidence>
<dbReference type="SMART" id="SM00448">
    <property type="entry name" value="REC"/>
    <property type="match status" value="1"/>
</dbReference>
<dbReference type="Gene3D" id="3.40.50.2300">
    <property type="match status" value="1"/>
</dbReference>
<dbReference type="PIRSF" id="PIRSF000876">
    <property type="entry name" value="RR_chemtxs_CheB"/>
    <property type="match status" value="1"/>
</dbReference>
<keyword evidence="5 7" id="KW-0597">Phosphoprotein</keyword>
<organism evidence="10 11">
    <name type="scientific">Halobacteriovorax marinus</name>
    <dbReference type="NCBI Taxonomy" id="97084"/>
    <lineage>
        <taxon>Bacteria</taxon>
        <taxon>Pseudomonadati</taxon>
        <taxon>Bdellovibrionota</taxon>
        <taxon>Bacteriovoracia</taxon>
        <taxon>Bacteriovoracales</taxon>
        <taxon>Halobacteriovoraceae</taxon>
        <taxon>Halobacteriovorax</taxon>
    </lineage>
</organism>
<dbReference type="GO" id="GO:0050568">
    <property type="term" value="F:protein-glutamine glutaminase activity"/>
    <property type="evidence" value="ECO:0007669"/>
    <property type="project" value="UniProtKB-UniRule"/>
</dbReference>
<evidence type="ECO:0000256" key="5">
    <source>
        <dbReference type="HAMAP-Rule" id="MF_00099"/>
    </source>
</evidence>
<dbReference type="Pfam" id="PF01339">
    <property type="entry name" value="CheB_methylest"/>
    <property type="match status" value="1"/>
</dbReference>
<dbReference type="GO" id="GO:0008984">
    <property type="term" value="F:protein-glutamate methylesterase activity"/>
    <property type="evidence" value="ECO:0007669"/>
    <property type="project" value="UniProtKB-UniRule"/>
</dbReference>
<name>A0A1Y5F5F7_9BACT</name>
<feature type="domain" description="CheB-type methylesterase" evidence="9">
    <location>
        <begin position="163"/>
        <end position="346"/>
    </location>
</feature>
<dbReference type="SUPFAM" id="SSF52172">
    <property type="entry name" value="CheY-like"/>
    <property type="match status" value="1"/>
</dbReference>
<feature type="modified residue" description="4-aspartylphosphate" evidence="5 7">
    <location>
        <position position="54"/>
    </location>
</feature>
<dbReference type="InterPro" id="IPR035909">
    <property type="entry name" value="CheB_C"/>
</dbReference>
<keyword evidence="1 5" id="KW-0963">Cytoplasm</keyword>
<protein>
    <recommendedName>
        <fullName evidence="5">Protein-glutamate methylesterase/protein-glutamine glutaminase</fullName>
        <ecNumber evidence="5">3.1.1.61</ecNumber>
        <ecNumber evidence="5">3.5.1.44</ecNumber>
    </recommendedName>
</protein>
<dbReference type="NCBIfam" id="NF001965">
    <property type="entry name" value="PRK00742.1"/>
    <property type="match status" value="1"/>
</dbReference>
<evidence type="ECO:0000256" key="2">
    <source>
        <dbReference type="ARBA" id="ARBA00022500"/>
    </source>
</evidence>
<comment type="domain">
    <text evidence="5">Contains a C-terminal catalytic domain, and an N-terminal region which modulates catalytic activity.</text>
</comment>
<dbReference type="PROSITE" id="PS50110">
    <property type="entry name" value="RESPONSE_REGULATORY"/>
    <property type="match status" value="1"/>
</dbReference>
<reference evidence="11" key="1">
    <citation type="journal article" date="2017" name="Proc. Natl. Acad. Sci. U.S.A.">
        <title>Simulation of Deepwater Horizon oil plume reveals substrate specialization within a complex community of hydrocarbon-degraders.</title>
        <authorList>
            <person name="Hu P."/>
            <person name="Dubinsky E.A."/>
            <person name="Probst A.J."/>
            <person name="Wang J."/>
            <person name="Sieber C.M.K."/>
            <person name="Tom L.M."/>
            <person name="Gardinali P."/>
            <person name="Banfield J.F."/>
            <person name="Atlas R.M."/>
            <person name="Andersen G.L."/>
        </authorList>
    </citation>
    <scope>NUCLEOTIDE SEQUENCE [LARGE SCALE GENOMIC DNA]</scope>
</reference>
<comment type="catalytic activity">
    <reaction evidence="5">
        <text>L-glutaminyl-[protein] + H2O = L-glutamyl-[protein] + NH4(+)</text>
        <dbReference type="Rhea" id="RHEA:16441"/>
        <dbReference type="Rhea" id="RHEA-COMP:10207"/>
        <dbReference type="Rhea" id="RHEA-COMP:10208"/>
        <dbReference type="ChEBI" id="CHEBI:15377"/>
        <dbReference type="ChEBI" id="CHEBI:28938"/>
        <dbReference type="ChEBI" id="CHEBI:29973"/>
        <dbReference type="ChEBI" id="CHEBI:30011"/>
        <dbReference type="EC" id="3.5.1.44"/>
    </reaction>
</comment>
<keyword evidence="2 5" id="KW-0145">Chemotaxis</keyword>
<keyword evidence="3 5" id="KW-0378">Hydrolase</keyword>
<comment type="similarity">
    <text evidence="5">Belongs to the CheB family.</text>
</comment>
<dbReference type="PANTHER" id="PTHR42872">
    <property type="entry name" value="PROTEIN-GLUTAMATE METHYLESTERASE/PROTEIN-GLUTAMINE GLUTAMINASE"/>
    <property type="match status" value="1"/>
</dbReference>
<dbReference type="EC" id="3.1.1.61" evidence="5"/>
<dbReference type="SUPFAM" id="SSF52738">
    <property type="entry name" value="Methylesterase CheB, C-terminal domain"/>
    <property type="match status" value="1"/>
</dbReference>
<dbReference type="GO" id="GO:0000156">
    <property type="term" value="F:phosphorelay response regulator activity"/>
    <property type="evidence" value="ECO:0007669"/>
    <property type="project" value="InterPro"/>
</dbReference>
<evidence type="ECO:0000259" key="9">
    <source>
        <dbReference type="PROSITE" id="PS50122"/>
    </source>
</evidence>
<dbReference type="InterPro" id="IPR000673">
    <property type="entry name" value="Sig_transdc_resp-reg_Me-estase"/>
</dbReference>
<feature type="active site" evidence="5 6">
    <location>
        <position position="295"/>
    </location>
</feature>
<comment type="subcellular location">
    <subcellularLocation>
        <location evidence="5">Cytoplasm</location>
    </subcellularLocation>
</comment>
<dbReference type="InterPro" id="IPR001789">
    <property type="entry name" value="Sig_transdc_resp-reg_receiver"/>
</dbReference>
<evidence type="ECO:0000313" key="11">
    <source>
        <dbReference type="Proteomes" id="UP000196531"/>
    </source>
</evidence>
<comment type="PTM">
    <text evidence="5">Phosphorylated by CheA. Phosphorylation of the N-terminal regulatory domain activates the methylesterase activity.</text>
</comment>
<dbReference type="AlphaFoldDB" id="A0A1Y5F5F7"/>
<comment type="function">
    <text evidence="5">Involved in chemotaxis. Part of a chemotaxis signal transduction system that modulates chemotaxis in response to various stimuli. Catalyzes the demethylation of specific methylglutamate residues introduced into the chemoreceptors (methyl-accepting chemotaxis proteins or MCP) by CheR. Also mediates the irreversible deamidation of specific glutamine residues to glutamic acid.</text>
</comment>
<evidence type="ECO:0000259" key="8">
    <source>
        <dbReference type="PROSITE" id="PS50110"/>
    </source>
</evidence>
<evidence type="ECO:0000256" key="1">
    <source>
        <dbReference type="ARBA" id="ARBA00022490"/>
    </source>
</evidence>
<dbReference type="GO" id="GO:0005737">
    <property type="term" value="C:cytoplasm"/>
    <property type="evidence" value="ECO:0007669"/>
    <property type="project" value="UniProtKB-SubCell"/>
</dbReference>
<dbReference type="GO" id="GO:0006935">
    <property type="term" value="P:chemotaxis"/>
    <property type="evidence" value="ECO:0007669"/>
    <property type="project" value="UniProtKB-UniRule"/>
</dbReference>
<gene>
    <name evidence="5" type="primary">cheB</name>
    <name evidence="10" type="ORF">A9Q84_07070</name>
</gene>
<evidence type="ECO:0000313" key="10">
    <source>
        <dbReference type="EMBL" id="OUR96117.1"/>
    </source>
</evidence>
<feature type="domain" description="Response regulatory" evidence="8">
    <location>
        <begin position="2"/>
        <end position="121"/>
    </location>
</feature>
<dbReference type="Pfam" id="PF00072">
    <property type="entry name" value="Response_reg"/>
    <property type="match status" value="1"/>
</dbReference>
<feature type="active site" evidence="5 6">
    <location>
        <position position="202"/>
    </location>
</feature>
<accession>A0A1Y5F5F7</accession>
<dbReference type="CDD" id="cd17541">
    <property type="entry name" value="REC_CheB-like"/>
    <property type="match status" value="1"/>
</dbReference>
<dbReference type="PANTHER" id="PTHR42872:SF6">
    <property type="entry name" value="PROTEIN-GLUTAMATE METHYLESTERASE_PROTEIN-GLUTAMINE GLUTAMINASE"/>
    <property type="match status" value="1"/>
</dbReference>
<dbReference type="InterPro" id="IPR008248">
    <property type="entry name" value="CheB-like"/>
</dbReference>
<sequence length="353" mass="39090">MKVMIVDDSIVYRSAISQALEHMPEVEVVKTASNGKIAIEFLKQETGIELITLDMEMPVLDGIETIKAIRKFNTDVSIIVFSSFTTRGAEKTIDALHSGADDFVAKIEGDGNIEGSIKMIEDELLPRIKALTERKYSRSHIEDQINKPYENDFVDVDKLVDEMMVKPKLICIGCSTGGPEALATIFREITEVVTVPMLLVQHMPPMFTEKLAEMLSKLSPVKIKEAKFGDKLEPGICYIAPGDYHMELSAKGEITLNQNEKVCFVRPSVDVLFRSIARNFKEQVMAITLTGMGDDGANGSAELKKNGCYHFIQDESSSIVWGMPGAVQKSGIEPVIVNLDKFGKLLNLVSKRV</sequence>
<dbReference type="EMBL" id="MAAO01000006">
    <property type="protein sequence ID" value="OUR96117.1"/>
    <property type="molecule type" value="Genomic_DNA"/>
</dbReference>
<dbReference type="CDD" id="cd16432">
    <property type="entry name" value="CheB_Rec"/>
    <property type="match status" value="1"/>
</dbReference>
<comment type="caution">
    <text evidence="10">The sequence shown here is derived from an EMBL/GenBank/DDBJ whole genome shotgun (WGS) entry which is preliminary data.</text>
</comment>
<dbReference type="Gene3D" id="3.40.50.180">
    <property type="entry name" value="Methylesterase CheB, C-terminal domain"/>
    <property type="match status" value="1"/>
</dbReference>
<dbReference type="PROSITE" id="PS50122">
    <property type="entry name" value="CHEB"/>
    <property type="match status" value="1"/>
</dbReference>
<dbReference type="InterPro" id="IPR011006">
    <property type="entry name" value="CheY-like_superfamily"/>
</dbReference>
<evidence type="ECO:0000256" key="7">
    <source>
        <dbReference type="PROSITE-ProRule" id="PRU00169"/>
    </source>
</evidence>
<feature type="active site" evidence="5 6">
    <location>
        <position position="175"/>
    </location>
</feature>
<evidence type="ECO:0000256" key="6">
    <source>
        <dbReference type="PROSITE-ProRule" id="PRU00050"/>
    </source>
</evidence>
<dbReference type="EC" id="3.5.1.44" evidence="5"/>
<dbReference type="HAMAP" id="MF_00099">
    <property type="entry name" value="CheB_chemtxs"/>
    <property type="match status" value="1"/>
</dbReference>
<dbReference type="Proteomes" id="UP000196531">
    <property type="component" value="Unassembled WGS sequence"/>
</dbReference>
<evidence type="ECO:0000256" key="3">
    <source>
        <dbReference type="ARBA" id="ARBA00022801"/>
    </source>
</evidence>
<proteinExistence type="inferred from homology"/>
<comment type="catalytic activity">
    <reaction evidence="4 5">
        <text>[protein]-L-glutamate 5-O-methyl ester + H2O = L-glutamyl-[protein] + methanol + H(+)</text>
        <dbReference type="Rhea" id="RHEA:23236"/>
        <dbReference type="Rhea" id="RHEA-COMP:10208"/>
        <dbReference type="Rhea" id="RHEA-COMP:10311"/>
        <dbReference type="ChEBI" id="CHEBI:15377"/>
        <dbReference type="ChEBI" id="CHEBI:15378"/>
        <dbReference type="ChEBI" id="CHEBI:17790"/>
        <dbReference type="ChEBI" id="CHEBI:29973"/>
        <dbReference type="ChEBI" id="CHEBI:82795"/>
        <dbReference type="EC" id="3.1.1.61"/>
    </reaction>
</comment>